<dbReference type="AlphaFoldDB" id="A0A3Q9ERT7"/>
<keyword evidence="1" id="KW-0732">Signal</keyword>
<accession>A0A3Q9ERT7</accession>
<keyword evidence="3" id="KW-1185">Reference proteome</keyword>
<dbReference type="OrthoDB" id="3386555at2"/>
<dbReference type="RefSeq" id="WP_126395483.1">
    <property type="nucleotide sequence ID" value="NZ_CP034539.1"/>
</dbReference>
<name>A0A3Q9ERT7_9ACTN</name>
<evidence type="ECO:0000313" key="2">
    <source>
        <dbReference type="EMBL" id="AZQ37815.1"/>
    </source>
</evidence>
<feature type="chain" id="PRO_5018609648" evidence="1">
    <location>
        <begin position="21"/>
        <end position="231"/>
    </location>
</feature>
<reference evidence="2 3" key="1">
    <citation type="journal article" date="2019" name="Int. J. Syst. Evol. Microbiol.">
        <title>Streptomyces cyaneochromogenes sp. nov., a blue pigment-producing actinomycete from manganese-contaminated soil.</title>
        <authorList>
            <person name="Tang X."/>
            <person name="Zhao J."/>
            <person name="Li K."/>
            <person name="Chen Z."/>
            <person name="Sun Y."/>
            <person name="Gao J."/>
        </authorList>
    </citation>
    <scope>NUCLEOTIDE SEQUENCE [LARGE SCALE GENOMIC DNA]</scope>
    <source>
        <strain evidence="2 3">MK-45</strain>
    </source>
</reference>
<proteinExistence type="predicted"/>
<evidence type="ECO:0000256" key="1">
    <source>
        <dbReference type="SAM" id="SignalP"/>
    </source>
</evidence>
<protein>
    <submittedName>
        <fullName evidence="2">Uncharacterized protein</fullName>
    </submittedName>
</protein>
<organism evidence="2 3">
    <name type="scientific">Streptomyces cyaneochromogenes</name>
    <dbReference type="NCBI Taxonomy" id="2496836"/>
    <lineage>
        <taxon>Bacteria</taxon>
        <taxon>Bacillati</taxon>
        <taxon>Actinomycetota</taxon>
        <taxon>Actinomycetes</taxon>
        <taxon>Kitasatosporales</taxon>
        <taxon>Streptomycetaceae</taxon>
        <taxon>Streptomyces</taxon>
    </lineage>
</organism>
<feature type="signal peptide" evidence="1">
    <location>
        <begin position="1"/>
        <end position="20"/>
    </location>
</feature>
<evidence type="ECO:0000313" key="3">
    <source>
        <dbReference type="Proteomes" id="UP000280298"/>
    </source>
</evidence>
<gene>
    <name evidence="2" type="ORF">EJ357_33760</name>
</gene>
<dbReference type="EMBL" id="CP034539">
    <property type="protein sequence ID" value="AZQ37815.1"/>
    <property type="molecule type" value="Genomic_DNA"/>
</dbReference>
<dbReference type="Proteomes" id="UP000280298">
    <property type="component" value="Chromosome"/>
</dbReference>
<dbReference type="KEGG" id="scya:EJ357_33760"/>
<sequence>MLTVFGVLGMLGGGALVAHAYSNAQQVIPNQAYDAVVWRNETTDNLFPETIGNPPNYTYEASDKKIAQWNRMGISEDTSCSKGLSGETKEKALELGCEAVLRATYVDLTGEMVATVAIVVMPKDSEAGSELGQYLEDQSGEDVPDAAVVPLQVPGTLAAKWQDSRRNGMGGDPLGTYAVAVTTGAVDGRNPATLPGDFGEGIGTVEDRKPWMDEADALARTFGSHIMNLAR</sequence>